<dbReference type="OrthoDB" id="9768133at2"/>
<dbReference type="STRING" id="1921510.BSL82_14500"/>
<keyword evidence="6 10" id="KW-0460">Magnesium</keyword>
<dbReference type="KEGG" id="sphj:BSL82_14500"/>
<evidence type="ECO:0000256" key="12">
    <source>
        <dbReference type="PROSITE-ProRule" id="PRU10112"/>
    </source>
</evidence>
<dbReference type="InterPro" id="IPR033129">
    <property type="entry name" value="PEPCASE_His_AS"/>
</dbReference>
<feature type="active site" evidence="10 11">
    <location>
        <position position="134"/>
    </location>
</feature>
<evidence type="ECO:0000256" key="1">
    <source>
        <dbReference type="ARBA" id="ARBA00001946"/>
    </source>
</evidence>
<keyword evidence="13" id="KW-0670">Pyruvate</keyword>
<evidence type="ECO:0000256" key="8">
    <source>
        <dbReference type="ARBA" id="ARBA00023300"/>
    </source>
</evidence>
<dbReference type="GO" id="GO:0008964">
    <property type="term" value="F:phosphoenolpyruvate carboxylase activity"/>
    <property type="evidence" value="ECO:0007669"/>
    <property type="project" value="UniProtKB-UniRule"/>
</dbReference>
<evidence type="ECO:0000256" key="5">
    <source>
        <dbReference type="ARBA" id="ARBA00022419"/>
    </source>
</evidence>
<evidence type="ECO:0000256" key="11">
    <source>
        <dbReference type="PROSITE-ProRule" id="PRU10111"/>
    </source>
</evidence>
<name>A0A1L3ZZY0_9SPHN</name>
<dbReference type="InterPro" id="IPR018129">
    <property type="entry name" value="PEP_COase_Lys_AS"/>
</dbReference>
<comment type="cofactor">
    <cofactor evidence="1 10">
        <name>Mg(2+)</name>
        <dbReference type="ChEBI" id="CHEBI:18420"/>
    </cofactor>
</comment>
<evidence type="ECO:0000256" key="4">
    <source>
        <dbReference type="ARBA" id="ARBA00012305"/>
    </source>
</evidence>
<dbReference type="PROSITE" id="PS00781">
    <property type="entry name" value="PEPCASE_1"/>
    <property type="match status" value="1"/>
</dbReference>
<evidence type="ECO:0000256" key="3">
    <source>
        <dbReference type="ARBA" id="ARBA00008346"/>
    </source>
</evidence>
<dbReference type="SUPFAM" id="SSF51621">
    <property type="entry name" value="Phosphoenolpyruvate/pyruvate domain"/>
    <property type="match status" value="1"/>
</dbReference>
<dbReference type="Pfam" id="PF00311">
    <property type="entry name" value="PEPcase"/>
    <property type="match status" value="1"/>
</dbReference>
<dbReference type="InterPro" id="IPR021135">
    <property type="entry name" value="PEP_COase"/>
</dbReference>
<evidence type="ECO:0000313" key="13">
    <source>
        <dbReference type="EMBL" id="API61183.1"/>
    </source>
</evidence>
<comment type="subunit">
    <text evidence="10">Homotetramer.</text>
</comment>
<dbReference type="InterPro" id="IPR015813">
    <property type="entry name" value="Pyrv/PenolPyrv_kinase-like_dom"/>
</dbReference>
<dbReference type="EMBL" id="CP018221">
    <property type="protein sequence ID" value="API61183.1"/>
    <property type="molecule type" value="Genomic_DNA"/>
</dbReference>
<proteinExistence type="inferred from homology"/>
<dbReference type="RefSeq" id="WP_072598814.1">
    <property type="nucleotide sequence ID" value="NZ_CP018221.1"/>
</dbReference>
<dbReference type="InterPro" id="IPR022805">
    <property type="entry name" value="PEP_COase_bac/pln-type"/>
</dbReference>
<dbReference type="HAMAP" id="MF_00595">
    <property type="entry name" value="PEPcase_type1"/>
    <property type="match status" value="1"/>
</dbReference>
<keyword evidence="7 10" id="KW-0456">Lyase</keyword>
<dbReference type="EC" id="4.1.1.31" evidence="4 10"/>
<dbReference type="Proteomes" id="UP000182063">
    <property type="component" value="Chromosome"/>
</dbReference>
<dbReference type="GO" id="GO:0000287">
    <property type="term" value="F:magnesium ion binding"/>
    <property type="evidence" value="ECO:0007669"/>
    <property type="project" value="UniProtKB-UniRule"/>
</dbReference>
<dbReference type="PANTHER" id="PTHR30523:SF6">
    <property type="entry name" value="PHOSPHOENOLPYRUVATE CARBOXYLASE"/>
    <property type="match status" value="1"/>
</dbReference>
<evidence type="ECO:0000313" key="14">
    <source>
        <dbReference type="Proteomes" id="UP000182063"/>
    </source>
</evidence>
<evidence type="ECO:0000256" key="6">
    <source>
        <dbReference type="ARBA" id="ARBA00022842"/>
    </source>
</evidence>
<comment type="function">
    <text evidence="2 10">Forms oxaloacetate, a four-carbon dicarboxylic acid source for the tricarboxylic acid cycle.</text>
</comment>
<dbReference type="GO" id="GO:0006099">
    <property type="term" value="P:tricarboxylic acid cycle"/>
    <property type="evidence" value="ECO:0007669"/>
    <property type="project" value="InterPro"/>
</dbReference>
<reference evidence="14" key="1">
    <citation type="submission" date="2016-11" db="EMBL/GenBank/DDBJ databases">
        <title>Complete Genome Sequence of alachlor-degrading Sphingomonas sp. strain JJ-A5.</title>
        <authorList>
            <person name="Lee H."/>
            <person name="Ka J.-O."/>
        </authorList>
    </citation>
    <scope>NUCLEOTIDE SEQUENCE [LARGE SCALE GENOMIC DNA]</scope>
    <source>
        <strain evidence="14">JJ-A5</strain>
    </source>
</reference>
<evidence type="ECO:0000256" key="7">
    <source>
        <dbReference type="ARBA" id="ARBA00023239"/>
    </source>
</evidence>
<feature type="active site" evidence="10 12">
    <location>
        <position position="560"/>
    </location>
</feature>
<organism evidence="13 14">
    <name type="scientific">Tardibacter chloracetimidivorans</name>
    <dbReference type="NCBI Taxonomy" id="1921510"/>
    <lineage>
        <taxon>Bacteria</taxon>
        <taxon>Pseudomonadati</taxon>
        <taxon>Pseudomonadota</taxon>
        <taxon>Alphaproteobacteria</taxon>
        <taxon>Sphingomonadales</taxon>
        <taxon>Sphingomonadaceae</taxon>
        <taxon>Tardibacter</taxon>
    </lineage>
</organism>
<accession>A0A1L3ZZY0</accession>
<protein>
    <recommendedName>
        <fullName evidence="5 10">Phosphoenolpyruvate carboxylase</fullName>
        <shortName evidence="10">PEPC</shortName>
        <shortName evidence="10">PEPCase</shortName>
        <ecNumber evidence="4 10">4.1.1.31</ecNumber>
    </recommendedName>
</protein>
<sequence>MVKARSQHLSQNEDVRYLGRLLGDVIRAYGGEELFRRTEYIRRASVDRHRGISGADAVDTGLDRLSLDDTLSFVRGFMLFSMLANLAEDRHSRASQHWPSLASALDILDKQGVARAEVIRLLDNGLIRPVLTAHPTEVRRKSLIDHRARIEALMTLRDNGASTTPEGDDLEEAISRQIALLWQTRALRTDRLFVTDEVENAVSFMRESFLPAMPRLYAAWDKLLEHRPKSFLTLGNWIGGDRDGNPYVTADALRLALRRQAEAVLQFYLDQVHALGAELSIAVGLAPVDEELLALAEASGDTAPARLDEPYRRALSGIYARLATTYERLTGHAPPRRSSLKGEAYAGPDALRGDLTVIAHSLGHSGEGLLATGGALGRLIRAVETFGFHLATLDLRQNADVHERTVAALLAAAGVEQDYLALDEPGRVALLRRELASPRPLTVPYADYDEETAGELEIFRAAASAHALYGQGAITVAIISKAASVSDLLELLVLLKEAGLYRPGPEPGATIMPVPLFETIDDLEAAPQVMDEWLSIPEVAALAKARGYQEVMIGYSDSNKDGGYLTSNWSLALGSEALARVFAEKGIALQLFHGRGGAVGRGGGSAFDAIRAQPAGTVNGRIRVTEQGEVIAAKYGDAEHAAANLEAMVAATALASLAPPVLAKKDDERFRAAMETLSASARNAYRALVYETPHFPEFFRQATPIREISGLKIGSRPASRTKSTRIEDLRAIPWVFSWAQARIMLPGWYGVGRALSSFDDKGLLREMAAGWPFFKTTLDNMEMVLAKTDLAIARRYAGLVEDRALSESIFGTISEGWALTRDSLLDATGQSRLLAHSPALDASIRLRLPYIEPLNLLQVDLIRRLRGGDSDEKVVTGIQLTINAIATALKNSG</sequence>
<comment type="catalytic activity">
    <reaction evidence="9 10">
        <text>oxaloacetate + phosphate = phosphoenolpyruvate + hydrogencarbonate</text>
        <dbReference type="Rhea" id="RHEA:28370"/>
        <dbReference type="ChEBI" id="CHEBI:16452"/>
        <dbReference type="ChEBI" id="CHEBI:17544"/>
        <dbReference type="ChEBI" id="CHEBI:43474"/>
        <dbReference type="ChEBI" id="CHEBI:58702"/>
        <dbReference type="EC" id="4.1.1.31"/>
    </reaction>
</comment>
<dbReference type="GO" id="GO:0005829">
    <property type="term" value="C:cytosol"/>
    <property type="evidence" value="ECO:0007669"/>
    <property type="project" value="TreeGrafter"/>
</dbReference>
<gene>
    <name evidence="10" type="primary">ppc</name>
    <name evidence="13" type="ORF">BSL82_14500</name>
</gene>
<comment type="similarity">
    <text evidence="3 10">Belongs to the PEPCase type 1 family.</text>
</comment>
<evidence type="ECO:0000256" key="2">
    <source>
        <dbReference type="ARBA" id="ARBA00003670"/>
    </source>
</evidence>
<dbReference type="PRINTS" id="PR00150">
    <property type="entry name" value="PEPCARBXLASE"/>
</dbReference>
<dbReference type="AlphaFoldDB" id="A0A1L3ZZY0"/>
<dbReference type="NCBIfam" id="NF000584">
    <property type="entry name" value="PRK00009.1"/>
    <property type="match status" value="1"/>
</dbReference>
<evidence type="ECO:0000256" key="9">
    <source>
        <dbReference type="ARBA" id="ARBA00048995"/>
    </source>
</evidence>
<dbReference type="GO" id="GO:0006107">
    <property type="term" value="P:oxaloacetate metabolic process"/>
    <property type="evidence" value="ECO:0007669"/>
    <property type="project" value="UniProtKB-UniRule"/>
</dbReference>
<evidence type="ECO:0000256" key="10">
    <source>
        <dbReference type="HAMAP-Rule" id="MF_00595"/>
    </source>
</evidence>
<keyword evidence="14" id="KW-1185">Reference proteome</keyword>
<dbReference type="Gene3D" id="1.20.1440.90">
    <property type="entry name" value="Phosphoenolpyruvate/pyruvate domain"/>
    <property type="match status" value="1"/>
</dbReference>
<keyword evidence="8 10" id="KW-0120">Carbon dioxide fixation</keyword>
<dbReference type="GO" id="GO:0015977">
    <property type="term" value="P:carbon fixation"/>
    <property type="evidence" value="ECO:0007669"/>
    <property type="project" value="UniProtKB-UniRule"/>
</dbReference>
<dbReference type="PROSITE" id="PS00393">
    <property type="entry name" value="PEPCASE_2"/>
    <property type="match status" value="1"/>
</dbReference>
<dbReference type="PANTHER" id="PTHR30523">
    <property type="entry name" value="PHOSPHOENOLPYRUVATE CARBOXYLASE"/>
    <property type="match status" value="1"/>
</dbReference>